<dbReference type="CDD" id="cd00082">
    <property type="entry name" value="HisKA"/>
    <property type="match status" value="1"/>
</dbReference>
<keyword evidence="8" id="KW-0843">Virulence</keyword>
<feature type="modified residue" description="4-aspartylphosphate" evidence="11">
    <location>
        <position position="1133"/>
    </location>
</feature>
<evidence type="ECO:0000256" key="11">
    <source>
        <dbReference type="PROSITE-ProRule" id="PRU00169"/>
    </source>
</evidence>
<dbReference type="Pfam" id="PF00512">
    <property type="entry name" value="HisKA"/>
    <property type="match status" value="1"/>
</dbReference>
<comment type="function">
    <text evidence="9">Member of the two-component regulatory system BvgS/BvgA. Phosphorylates BvgA via a four-step phosphorelay in response to environmental signals.</text>
</comment>
<dbReference type="PANTHER" id="PTHR45339">
    <property type="entry name" value="HYBRID SIGNAL TRANSDUCTION HISTIDINE KINASE J"/>
    <property type="match status" value="1"/>
</dbReference>
<proteinExistence type="predicted"/>
<evidence type="ECO:0000313" key="16">
    <source>
        <dbReference type="EMBL" id="PWK38564.1"/>
    </source>
</evidence>
<keyword evidence="6 16" id="KW-0418">Kinase</keyword>
<dbReference type="GO" id="GO:0000155">
    <property type="term" value="F:phosphorelay sensor kinase activity"/>
    <property type="evidence" value="ECO:0007669"/>
    <property type="project" value="InterPro"/>
</dbReference>
<dbReference type="CDD" id="cd16922">
    <property type="entry name" value="HATPase_EvgS-ArcB-TorS-like"/>
    <property type="match status" value="1"/>
</dbReference>
<comment type="catalytic activity">
    <reaction evidence="1">
        <text>ATP + protein L-histidine = ADP + protein N-phospho-L-histidine.</text>
        <dbReference type="EC" id="2.7.13.3"/>
    </reaction>
</comment>
<keyword evidence="4" id="KW-0808">Transferase</keyword>
<evidence type="ECO:0000256" key="2">
    <source>
        <dbReference type="ARBA" id="ARBA00012438"/>
    </source>
</evidence>
<dbReference type="Pfam" id="PF02518">
    <property type="entry name" value="HATPase_c"/>
    <property type="match status" value="1"/>
</dbReference>
<comment type="caution">
    <text evidence="16">The sequence shown here is derived from an EMBL/GenBank/DDBJ whole genome shotgun (WGS) entry which is preliminary data.</text>
</comment>
<dbReference type="Pfam" id="PF05227">
    <property type="entry name" value="CHASE3"/>
    <property type="match status" value="1"/>
</dbReference>
<dbReference type="PROSITE" id="PS50109">
    <property type="entry name" value="HIS_KIN"/>
    <property type="match status" value="1"/>
</dbReference>
<feature type="domain" description="Response regulatory" evidence="15">
    <location>
        <begin position="937"/>
        <end position="1053"/>
    </location>
</feature>
<dbReference type="SMART" id="SM00065">
    <property type="entry name" value="GAF"/>
    <property type="match status" value="1"/>
</dbReference>
<evidence type="ECO:0000256" key="8">
    <source>
        <dbReference type="ARBA" id="ARBA00023026"/>
    </source>
</evidence>
<dbReference type="Gene3D" id="3.30.450.40">
    <property type="match status" value="1"/>
</dbReference>
<evidence type="ECO:0000256" key="3">
    <source>
        <dbReference type="ARBA" id="ARBA00022553"/>
    </source>
</evidence>
<evidence type="ECO:0000313" key="17">
    <source>
        <dbReference type="Proteomes" id="UP000245754"/>
    </source>
</evidence>
<dbReference type="AlphaFoldDB" id="A0A316F0W2"/>
<dbReference type="InterPro" id="IPR011006">
    <property type="entry name" value="CheY-like_superfamily"/>
</dbReference>
<evidence type="ECO:0000256" key="9">
    <source>
        <dbReference type="ARBA" id="ARBA00058004"/>
    </source>
</evidence>
<dbReference type="FunFam" id="3.30.565.10:FF:000010">
    <property type="entry name" value="Sensor histidine kinase RcsC"/>
    <property type="match status" value="1"/>
</dbReference>
<dbReference type="Gene3D" id="1.10.287.130">
    <property type="match status" value="1"/>
</dbReference>
<dbReference type="InterPro" id="IPR001789">
    <property type="entry name" value="Sig_transdc_resp-reg_receiver"/>
</dbReference>
<dbReference type="InterPro" id="IPR029016">
    <property type="entry name" value="GAF-like_dom_sf"/>
</dbReference>
<dbReference type="SUPFAM" id="SSF47384">
    <property type="entry name" value="Homodimeric domain of signal transducing histidine kinase"/>
    <property type="match status" value="1"/>
</dbReference>
<feature type="domain" description="Histidine kinase" evidence="14">
    <location>
        <begin position="496"/>
        <end position="716"/>
    </location>
</feature>
<keyword evidence="13" id="KW-0472">Membrane</keyword>
<evidence type="ECO:0000259" key="14">
    <source>
        <dbReference type="PROSITE" id="PS50109"/>
    </source>
</evidence>
<feature type="transmembrane region" description="Helical" evidence="13">
    <location>
        <begin position="183"/>
        <end position="204"/>
    </location>
</feature>
<feature type="modified residue" description="4-aspartylphosphate" evidence="11">
    <location>
        <position position="986"/>
    </location>
</feature>
<evidence type="ECO:0000259" key="15">
    <source>
        <dbReference type="PROSITE" id="PS50110"/>
    </source>
</evidence>
<dbReference type="Pfam" id="PF00072">
    <property type="entry name" value="Response_reg"/>
    <property type="match status" value="3"/>
</dbReference>
<dbReference type="PANTHER" id="PTHR45339:SF1">
    <property type="entry name" value="HYBRID SIGNAL TRANSDUCTION HISTIDINE KINASE J"/>
    <property type="match status" value="1"/>
</dbReference>
<keyword evidence="7" id="KW-0902">Two-component regulatory system</keyword>
<dbReference type="Proteomes" id="UP000245754">
    <property type="component" value="Unassembled WGS sequence"/>
</dbReference>
<dbReference type="Gene3D" id="3.40.50.2300">
    <property type="match status" value="3"/>
</dbReference>
<feature type="transmembrane region" description="Helical" evidence="13">
    <location>
        <begin position="20"/>
        <end position="42"/>
    </location>
</feature>
<dbReference type="InterPro" id="IPR003018">
    <property type="entry name" value="GAF"/>
</dbReference>
<keyword evidence="13" id="KW-0812">Transmembrane</keyword>
<protein>
    <recommendedName>
        <fullName evidence="10">Virulence sensor protein BvgS</fullName>
        <ecNumber evidence="2">2.7.13.3</ecNumber>
    </recommendedName>
</protein>
<dbReference type="SMART" id="SM00387">
    <property type="entry name" value="HATPase_c"/>
    <property type="match status" value="1"/>
</dbReference>
<evidence type="ECO:0000256" key="12">
    <source>
        <dbReference type="SAM" id="Coils"/>
    </source>
</evidence>
<evidence type="ECO:0000256" key="13">
    <source>
        <dbReference type="SAM" id="Phobius"/>
    </source>
</evidence>
<keyword evidence="13" id="KW-1133">Transmembrane helix</keyword>
<dbReference type="InterPro" id="IPR003661">
    <property type="entry name" value="HisK_dim/P_dom"/>
</dbReference>
<evidence type="ECO:0000256" key="4">
    <source>
        <dbReference type="ARBA" id="ARBA00022679"/>
    </source>
</evidence>
<dbReference type="CDD" id="cd17546">
    <property type="entry name" value="REC_hyHK_CKI1_RcsC-like"/>
    <property type="match status" value="1"/>
</dbReference>
<keyword evidence="3 11" id="KW-0597">Phosphoprotein</keyword>
<feature type="coiled-coil region" evidence="12">
    <location>
        <begin position="389"/>
        <end position="486"/>
    </location>
</feature>
<dbReference type="InterPro" id="IPR003594">
    <property type="entry name" value="HATPase_dom"/>
</dbReference>
<dbReference type="InterPro" id="IPR005467">
    <property type="entry name" value="His_kinase_dom"/>
</dbReference>
<reference evidence="16 17" key="1">
    <citation type="submission" date="2018-05" db="EMBL/GenBank/DDBJ databases">
        <title>Genomic Encyclopedia of Type Strains, Phase IV (KMG-V): Genome sequencing to study the core and pangenomes of soil and plant-associated prokaryotes.</title>
        <authorList>
            <person name="Whitman W."/>
        </authorList>
    </citation>
    <scope>NUCLEOTIDE SEQUENCE [LARGE SCALE GENOMIC DNA]</scope>
    <source>
        <strain evidence="16 17">SLV-132</strain>
    </source>
</reference>
<feature type="domain" description="Response regulatory" evidence="15">
    <location>
        <begin position="815"/>
        <end position="928"/>
    </location>
</feature>
<evidence type="ECO:0000256" key="10">
    <source>
        <dbReference type="ARBA" id="ARBA00070152"/>
    </source>
</evidence>
<feature type="modified residue" description="4-aspartylphosphate" evidence="11">
    <location>
        <position position="864"/>
    </location>
</feature>
<dbReference type="SMART" id="SM00448">
    <property type="entry name" value="REC"/>
    <property type="match status" value="3"/>
</dbReference>
<dbReference type="InterPro" id="IPR036890">
    <property type="entry name" value="HATPase_C_sf"/>
</dbReference>
<dbReference type="SUPFAM" id="SSF55874">
    <property type="entry name" value="ATPase domain of HSP90 chaperone/DNA topoisomerase II/histidine kinase"/>
    <property type="match status" value="1"/>
</dbReference>
<keyword evidence="5" id="KW-0732">Signal</keyword>
<dbReference type="InterPro" id="IPR036097">
    <property type="entry name" value="HisK_dim/P_sf"/>
</dbReference>
<evidence type="ECO:0000256" key="1">
    <source>
        <dbReference type="ARBA" id="ARBA00000085"/>
    </source>
</evidence>
<dbReference type="InterPro" id="IPR007891">
    <property type="entry name" value="CHASE3"/>
</dbReference>
<name>A0A316F0W2_9BURK</name>
<dbReference type="EC" id="2.7.13.3" evidence="2"/>
<dbReference type="InterPro" id="IPR004358">
    <property type="entry name" value="Sig_transdc_His_kin-like_C"/>
</dbReference>
<dbReference type="EMBL" id="QGGT01000001">
    <property type="protein sequence ID" value="PWK38564.1"/>
    <property type="molecule type" value="Genomic_DNA"/>
</dbReference>
<accession>A0A316F0W2</accession>
<dbReference type="Gene3D" id="3.30.565.10">
    <property type="entry name" value="Histidine kinase-like ATPase, C-terminal domain"/>
    <property type="match status" value="1"/>
</dbReference>
<evidence type="ECO:0000256" key="6">
    <source>
        <dbReference type="ARBA" id="ARBA00022777"/>
    </source>
</evidence>
<dbReference type="RefSeq" id="WP_109582138.1">
    <property type="nucleotide sequence ID" value="NZ_QGGT01000001.1"/>
</dbReference>
<dbReference type="Pfam" id="PF13185">
    <property type="entry name" value="GAF_2"/>
    <property type="match status" value="1"/>
</dbReference>
<dbReference type="PRINTS" id="PR00344">
    <property type="entry name" value="BCTRLSENSOR"/>
</dbReference>
<dbReference type="SUPFAM" id="SSF55781">
    <property type="entry name" value="GAF domain-like"/>
    <property type="match status" value="1"/>
</dbReference>
<organism evidence="16 17">
    <name type="scientific">Cupriavidus plantarum</name>
    <dbReference type="NCBI Taxonomy" id="942865"/>
    <lineage>
        <taxon>Bacteria</taxon>
        <taxon>Pseudomonadati</taxon>
        <taxon>Pseudomonadota</taxon>
        <taxon>Betaproteobacteria</taxon>
        <taxon>Burkholderiales</taxon>
        <taxon>Burkholderiaceae</taxon>
        <taxon>Cupriavidus</taxon>
    </lineage>
</organism>
<dbReference type="CDD" id="cd19410">
    <property type="entry name" value="HK9-like_sensor"/>
    <property type="match status" value="1"/>
</dbReference>
<evidence type="ECO:0000256" key="7">
    <source>
        <dbReference type="ARBA" id="ARBA00023012"/>
    </source>
</evidence>
<keyword evidence="12" id="KW-0175">Coiled coil</keyword>
<dbReference type="SMART" id="SM00388">
    <property type="entry name" value="HisKA"/>
    <property type="match status" value="1"/>
</dbReference>
<sequence>MAPSTGLDELAFRRILRRNITLPLVVGGVTAAIFIGLVLYLLSANSWIEHSERVIGNTQEIGRLVWRKEAALRGYAMTGEERYVRDYDLARPILMADVDALATLVRDNAAQVERMQRIKAWQQQWDRKADELIALRRRGDNTQAAVLAGRGEAERDATNRELDAFLGIEQTLRLNRADSGSQFALVTIIGSVVASVLLSFIVAWRGRKDLVQLSDAYSGSLDAHESQAAVLTHQAWLRDGQVRFGAQVVGQDSLARLAPVVLEFLAGYLGAAAGTLYVLVGRNTLERRGAIGRAGAENGADMLPQRILVSETLVGRAVTAAQPQHIDEVPADYWTVSSALGAAPPKSLIVAPIRANGVVIGAMELAFMAPPDARSKEFLTLMSATIGDVVAAAQQQERLQEALEETQQLNEELQSQQEELRVANEQLEQQTSALSQSRAVLANQKAELEQTNEQLSAQARVLDEKNEVLTRVQQTLEEKAADLERASQYKSEFLANMSHELRTPLNSSLILSKLLADNKGGNLTGEQVRYAQTIHSAGNDLLVLINDILDLAKVEAGKVELVIDTVALEQLNGNLVRTFEPLARQKRLTFQCAVAPDVPPTITTDGHRLEQVLKNLLSNAVKFTEHGEVSVQWTMAGPDRVRCAVLDTGIGIAPSQHARVFEAFHQADGTTSRQYGGTGLGLSISRSLAELLGGEIALESTPGRGSVFSVTLPLHYVAPAGADADAGADVPAAAGHDRGAVAMPERVETPPVTAAPAVPAVSVTAQPSAVAASRTAQAQKMAQTVAQANEADAAAIAEARTIIPDDRHALSGERLVLVIEDEPQFAQILLDIAHDMQYQCIVCGTGGEGFAMAREYQPQAILLDLGLPDRSGLMVLQELKSEPRTRHIPVHVVSATDRADTALHLGAVGFAVKPTSRDDLANIFRRLQEKIARQVKRVLLVEDDARQRDSVVKLIGDEKIEIVAVETGEQALQRLLTEVFDCMIVDLKLPDMQGSELLRSMATTEACSFPPVIVYTGRNLSPAEERELLKYSQSIIIKGARSPERLLDEVTLFLHQVESDLPEDRRHMLLAARSRSRELEGRRVLVVDDDVRNVFSLTSALEHQGMRVEIGRNGHEALDILARTPDVDIVLMDVMMPGMDGLEAMRRIRSDLKLKSLPIIAVTAKAMQKDRLECLAAGASDYIAKPVDLDQLYSLLRVWVPKAMI</sequence>
<feature type="transmembrane region" description="Helical" evidence="13">
    <location>
        <begin position="260"/>
        <end position="280"/>
    </location>
</feature>
<feature type="domain" description="Response regulatory" evidence="15">
    <location>
        <begin position="1083"/>
        <end position="1200"/>
    </location>
</feature>
<evidence type="ECO:0000256" key="5">
    <source>
        <dbReference type="ARBA" id="ARBA00022729"/>
    </source>
</evidence>
<dbReference type="SUPFAM" id="SSF52172">
    <property type="entry name" value="CheY-like"/>
    <property type="match status" value="3"/>
</dbReference>
<gene>
    <name evidence="16" type="ORF">C7419_1012462</name>
</gene>
<dbReference type="CDD" id="cd00156">
    <property type="entry name" value="REC"/>
    <property type="match status" value="1"/>
</dbReference>
<keyword evidence="17" id="KW-1185">Reference proteome</keyword>
<dbReference type="PROSITE" id="PS50110">
    <property type="entry name" value="RESPONSE_REGULATORY"/>
    <property type="match status" value="3"/>
</dbReference>